<dbReference type="GO" id="GO:0035556">
    <property type="term" value="P:intracellular signal transduction"/>
    <property type="evidence" value="ECO:0007669"/>
    <property type="project" value="TreeGrafter"/>
</dbReference>
<organism evidence="21">
    <name type="scientific">Lamprotornis superbus</name>
    <dbReference type="NCBI Taxonomy" id="245042"/>
    <lineage>
        <taxon>Eukaryota</taxon>
        <taxon>Metazoa</taxon>
        <taxon>Chordata</taxon>
        <taxon>Craniata</taxon>
        <taxon>Vertebrata</taxon>
        <taxon>Euteleostomi</taxon>
        <taxon>Archelosauria</taxon>
        <taxon>Archosauria</taxon>
        <taxon>Dinosauria</taxon>
        <taxon>Saurischia</taxon>
        <taxon>Theropoda</taxon>
        <taxon>Coelurosauria</taxon>
        <taxon>Aves</taxon>
        <taxon>Neognathae</taxon>
        <taxon>Neoaves</taxon>
        <taxon>Telluraves</taxon>
        <taxon>Australaves</taxon>
        <taxon>Passeriformes</taxon>
        <taxon>Sturnidae</taxon>
        <taxon>Lamprotornis</taxon>
    </lineage>
</organism>
<evidence type="ECO:0000256" key="15">
    <source>
        <dbReference type="ARBA" id="ARBA00022871"/>
    </source>
</evidence>
<keyword evidence="10" id="KW-0418">Kinase</keyword>
<dbReference type="FunFam" id="1.10.510.10:FF:000658">
    <property type="entry name" value="Protein CBG12184"/>
    <property type="match status" value="1"/>
</dbReference>
<evidence type="ECO:0000256" key="19">
    <source>
        <dbReference type="SAM" id="MobiDB-lite"/>
    </source>
</evidence>
<dbReference type="Proteomes" id="UP000618051">
    <property type="component" value="Unassembled WGS sequence"/>
</dbReference>
<dbReference type="InterPro" id="IPR011009">
    <property type="entry name" value="Kinase-like_dom_sf"/>
</dbReference>
<dbReference type="Gene3D" id="1.10.510.10">
    <property type="entry name" value="Transferase(Phosphotransferase) domain 1"/>
    <property type="match status" value="1"/>
</dbReference>
<dbReference type="PANTHER" id="PTHR24346:SF102">
    <property type="entry name" value="TESTIS-SPECIFIC SERINE_THREONINE-PROTEIN KINASE 1"/>
    <property type="match status" value="1"/>
</dbReference>
<evidence type="ECO:0000256" key="1">
    <source>
        <dbReference type="ARBA" id="ARBA00001946"/>
    </source>
</evidence>
<keyword evidence="8" id="KW-0479">Metal-binding</keyword>
<comment type="catalytic activity">
    <reaction evidence="17">
        <text>L-seryl-[protein] + ATP = O-phospho-L-seryl-[protein] + ADP + H(+)</text>
        <dbReference type="Rhea" id="RHEA:17989"/>
        <dbReference type="Rhea" id="RHEA-COMP:9863"/>
        <dbReference type="Rhea" id="RHEA-COMP:11604"/>
        <dbReference type="ChEBI" id="CHEBI:15378"/>
        <dbReference type="ChEBI" id="CHEBI:29999"/>
        <dbReference type="ChEBI" id="CHEBI:30616"/>
        <dbReference type="ChEBI" id="CHEBI:83421"/>
        <dbReference type="ChEBI" id="CHEBI:456216"/>
        <dbReference type="EC" id="2.7.11.1"/>
    </reaction>
</comment>
<keyword evidence="11" id="KW-0221">Differentiation</keyword>
<dbReference type="InterPro" id="IPR000719">
    <property type="entry name" value="Prot_kinase_dom"/>
</dbReference>
<evidence type="ECO:0000313" key="23">
    <source>
        <dbReference type="Proteomes" id="UP000618051"/>
    </source>
</evidence>
<dbReference type="SMART" id="SM00220">
    <property type="entry name" value="S_TKc"/>
    <property type="match status" value="1"/>
</dbReference>
<keyword evidence="9 18" id="KW-0547">Nucleotide-binding</keyword>
<evidence type="ECO:0000256" key="18">
    <source>
        <dbReference type="PROSITE-ProRule" id="PRU10141"/>
    </source>
</evidence>
<evidence type="ECO:0000256" key="2">
    <source>
        <dbReference type="ARBA" id="ARBA00006692"/>
    </source>
</evidence>
<comment type="cofactor">
    <cofactor evidence="1">
        <name>Mg(2+)</name>
        <dbReference type="ChEBI" id="CHEBI:18420"/>
    </cofactor>
</comment>
<dbReference type="PANTHER" id="PTHR24346">
    <property type="entry name" value="MAP/MICROTUBULE AFFINITY-REGULATING KINASE"/>
    <property type="match status" value="1"/>
</dbReference>
<dbReference type="GO" id="GO:0005737">
    <property type="term" value="C:cytoplasm"/>
    <property type="evidence" value="ECO:0007669"/>
    <property type="project" value="TreeGrafter"/>
</dbReference>
<protein>
    <recommendedName>
        <fullName evidence="3">non-specific serine/threonine protein kinase</fullName>
        <ecNumber evidence="3">2.7.11.1</ecNumber>
    </recommendedName>
</protein>
<sequence length="766" mass="86335">MQIVDSDTKEFHDRMDAVVLKKKGYSLGDTLGEGSYGKVKAAYSHRLKCKVAIKIIDKKKISQNVLEKFLPREMEALMRLHHPSIIETYEIFETSSGKVYIVMELGEKGSLLNYLTSQGAMEESIARSKFQQLASAIKHCHDLDFAHRDLKCDNILLDNDLNFKLSDFGFSKPLARDGNGKTILSSTFCGSLAYSAPELLEHIPCDPRISDMWSLGIILYAMLFASQPFDSSNVREMLHVQKQRKIPFIKSKNLSTECKNLIVHLLHPDVSQRLCIDEVLRHPWLQTPKRTHSLRVAGGGDPKACGKKNPRNNRMANPIVRTPVRTEAPALLQSKAEFLLLVHWEQRWCTNFALVPPMDFQEVTTSLHQHQDYLVQRVNNSASKKTFLEILKLYNKEYGKSTENMIRHCQKCNNFPLQKQAANKYLQVARQRDSAKAQSNPITIHVVQPVSVDNCRVSCRVPITRSRAVISTKRAVTSFIPVYKLLASNVNTSLMQSSEKFDVYTHRFSLLPLKSLHMPVRVLDLKRDKHTTALPRAALEAHFDPLPPLAPFLRKLPCPGIQEPLAPTLAPPELELRPSHTHSHNSMVQGKPKSPHISSPIPTFSWNNHTGLKSLGHPRLDAHECGLTDQWFTVSSNCDPNHKELNISGCRHLAFLNIPPPGPELFPPVAPTDRRVRRALSLPGHVTSLQHGTARKELKLTRLDRGCASTAAAQTGQHMSEAPPEKHQRLEGHSCHPFPAFGYCSALAKWFSMGMDIGEERKKTLR</sequence>
<keyword evidence="7" id="KW-0808">Transferase</keyword>
<dbReference type="GO" id="GO:0000287">
    <property type="term" value="F:magnesium ion binding"/>
    <property type="evidence" value="ECO:0007669"/>
    <property type="project" value="UniProtKB-ARBA"/>
</dbReference>
<dbReference type="Pfam" id="PF00069">
    <property type="entry name" value="Pkinase"/>
    <property type="match status" value="1"/>
</dbReference>
<dbReference type="PROSITE" id="PS50011">
    <property type="entry name" value="PROTEIN_KINASE_DOM"/>
    <property type="match status" value="1"/>
</dbReference>
<feature type="domain" description="Protein kinase" evidence="20">
    <location>
        <begin position="25"/>
        <end position="285"/>
    </location>
</feature>
<dbReference type="GO" id="GO:0005524">
    <property type="term" value="F:ATP binding"/>
    <property type="evidence" value="ECO:0007669"/>
    <property type="project" value="UniProtKB-UniRule"/>
</dbReference>
<evidence type="ECO:0000256" key="9">
    <source>
        <dbReference type="ARBA" id="ARBA00022741"/>
    </source>
</evidence>
<evidence type="ECO:0000313" key="21">
    <source>
        <dbReference type="EMBL" id="KAG0118102.1"/>
    </source>
</evidence>
<evidence type="ECO:0000256" key="16">
    <source>
        <dbReference type="ARBA" id="ARBA00047899"/>
    </source>
</evidence>
<keyword evidence="15" id="KW-0744">Spermatogenesis</keyword>
<keyword evidence="4" id="KW-0217">Developmental protein</keyword>
<accession>A0A835NL84</accession>
<name>A0A835NL84_9PASS</name>
<comment type="caution">
    <text evidence="21">The sequence shown here is derived from an EMBL/GenBank/DDBJ whole genome shotgun (WGS) entry which is preliminary data.</text>
</comment>
<dbReference type="GO" id="GO:0050321">
    <property type="term" value="F:tau-protein kinase activity"/>
    <property type="evidence" value="ECO:0007669"/>
    <property type="project" value="TreeGrafter"/>
</dbReference>
<keyword evidence="23" id="KW-1185">Reference proteome</keyword>
<evidence type="ECO:0000256" key="17">
    <source>
        <dbReference type="ARBA" id="ARBA00048679"/>
    </source>
</evidence>
<feature type="binding site" evidence="18">
    <location>
        <position position="54"/>
    </location>
    <ligand>
        <name>ATP</name>
        <dbReference type="ChEBI" id="CHEBI:30616"/>
    </ligand>
</feature>
<evidence type="ECO:0000256" key="14">
    <source>
        <dbReference type="ARBA" id="ARBA00022843"/>
    </source>
</evidence>
<comment type="similarity">
    <text evidence="2">Belongs to the protein kinase superfamily. CAMK Ser/Thr protein kinase family.</text>
</comment>
<keyword evidence="14" id="KW-0832">Ubl conjugation</keyword>
<comment type="catalytic activity">
    <reaction evidence="16">
        <text>L-threonyl-[protein] + ATP = O-phospho-L-threonyl-[protein] + ADP + H(+)</text>
        <dbReference type="Rhea" id="RHEA:46608"/>
        <dbReference type="Rhea" id="RHEA-COMP:11060"/>
        <dbReference type="Rhea" id="RHEA-COMP:11605"/>
        <dbReference type="ChEBI" id="CHEBI:15378"/>
        <dbReference type="ChEBI" id="CHEBI:30013"/>
        <dbReference type="ChEBI" id="CHEBI:30616"/>
        <dbReference type="ChEBI" id="CHEBI:61977"/>
        <dbReference type="ChEBI" id="CHEBI:456216"/>
        <dbReference type="EC" id="2.7.11.1"/>
    </reaction>
</comment>
<dbReference type="EMBL" id="JADDUC020000014">
    <property type="protein sequence ID" value="KAI1234765.1"/>
    <property type="molecule type" value="Genomic_DNA"/>
</dbReference>
<reference evidence="22" key="3">
    <citation type="submission" date="2022-01" db="EMBL/GenBank/DDBJ databases">
        <authorList>
            <person name="Rubenstein D.R."/>
        </authorList>
    </citation>
    <scope>NUCLEOTIDE SEQUENCE</scope>
    <source>
        <strain evidence="22">SS15</strain>
        <tissue evidence="22">Liver</tissue>
    </source>
</reference>
<dbReference type="GO" id="GO:0000226">
    <property type="term" value="P:microtubule cytoskeleton organization"/>
    <property type="evidence" value="ECO:0007669"/>
    <property type="project" value="TreeGrafter"/>
</dbReference>
<feature type="region of interest" description="Disordered" evidence="19">
    <location>
        <begin position="709"/>
        <end position="730"/>
    </location>
</feature>
<dbReference type="InterPro" id="IPR017441">
    <property type="entry name" value="Protein_kinase_ATP_BS"/>
</dbReference>
<dbReference type="OrthoDB" id="541276at2759"/>
<evidence type="ECO:0000256" key="11">
    <source>
        <dbReference type="ARBA" id="ARBA00022782"/>
    </source>
</evidence>
<reference evidence="21" key="1">
    <citation type="submission" date="2020-10" db="EMBL/GenBank/DDBJ databases">
        <title>Feather gene expression reveals the developmental basis of iridescence in African starlings.</title>
        <authorList>
            <person name="Rubenstein D.R."/>
        </authorList>
    </citation>
    <scope>NUCLEOTIDE SEQUENCE</scope>
    <source>
        <strain evidence="21">SS15</strain>
        <tissue evidence="21">Liver</tissue>
    </source>
</reference>
<dbReference type="PROSITE" id="PS00107">
    <property type="entry name" value="PROTEIN_KINASE_ATP"/>
    <property type="match status" value="1"/>
</dbReference>
<evidence type="ECO:0000313" key="22">
    <source>
        <dbReference type="EMBL" id="KAI1234765.1"/>
    </source>
</evidence>
<feature type="region of interest" description="Disordered" evidence="19">
    <location>
        <begin position="295"/>
        <end position="315"/>
    </location>
</feature>
<evidence type="ECO:0000256" key="13">
    <source>
        <dbReference type="ARBA" id="ARBA00022842"/>
    </source>
</evidence>
<evidence type="ECO:0000256" key="10">
    <source>
        <dbReference type="ARBA" id="ARBA00022777"/>
    </source>
</evidence>
<dbReference type="FunFam" id="3.30.200.20:FF:000042">
    <property type="entry name" value="Aurora kinase A"/>
    <property type="match status" value="1"/>
</dbReference>
<evidence type="ECO:0000256" key="4">
    <source>
        <dbReference type="ARBA" id="ARBA00022473"/>
    </source>
</evidence>
<dbReference type="GO" id="GO:0007283">
    <property type="term" value="P:spermatogenesis"/>
    <property type="evidence" value="ECO:0007669"/>
    <property type="project" value="UniProtKB-KW"/>
</dbReference>
<evidence type="ECO:0000256" key="6">
    <source>
        <dbReference type="ARBA" id="ARBA00022553"/>
    </source>
</evidence>
<evidence type="ECO:0000256" key="5">
    <source>
        <dbReference type="ARBA" id="ARBA00022527"/>
    </source>
</evidence>
<dbReference type="PROSITE" id="PS00108">
    <property type="entry name" value="PROTEIN_KINASE_ST"/>
    <property type="match status" value="1"/>
</dbReference>
<dbReference type="GO" id="GO:0030154">
    <property type="term" value="P:cell differentiation"/>
    <property type="evidence" value="ECO:0007669"/>
    <property type="project" value="UniProtKB-KW"/>
</dbReference>
<evidence type="ECO:0000259" key="20">
    <source>
        <dbReference type="PROSITE" id="PS50011"/>
    </source>
</evidence>
<keyword evidence="5" id="KW-0723">Serine/threonine-protein kinase</keyword>
<keyword evidence="12 18" id="KW-0067">ATP-binding</keyword>
<evidence type="ECO:0000256" key="8">
    <source>
        <dbReference type="ARBA" id="ARBA00022723"/>
    </source>
</evidence>
<reference evidence="22 23" key="2">
    <citation type="journal article" date="2021" name="J. Hered.">
        <title>Feather Gene Expression Elucidates the Developmental Basis of Plumage Iridescence in African Starlings.</title>
        <authorList>
            <person name="Rubenstein D.R."/>
            <person name="Corvelo A."/>
            <person name="MacManes M.D."/>
            <person name="Maia R."/>
            <person name="Narzisi G."/>
            <person name="Rousaki A."/>
            <person name="Vandenabeele P."/>
            <person name="Shawkey M.D."/>
            <person name="Solomon J."/>
        </authorList>
    </citation>
    <scope>NUCLEOTIDE SEQUENCE [LARGE SCALE GENOMIC DNA]</scope>
    <source>
        <strain evidence="22">SS15</strain>
    </source>
</reference>
<evidence type="ECO:0000256" key="3">
    <source>
        <dbReference type="ARBA" id="ARBA00012513"/>
    </source>
</evidence>
<feature type="region of interest" description="Disordered" evidence="19">
    <location>
        <begin position="578"/>
        <end position="597"/>
    </location>
</feature>
<proteinExistence type="inferred from homology"/>
<dbReference type="SUPFAM" id="SSF56112">
    <property type="entry name" value="Protein kinase-like (PK-like)"/>
    <property type="match status" value="1"/>
</dbReference>
<evidence type="ECO:0000256" key="12">
    <source>
        <dbReference type="ARBA" id="ARBA00022840"/>
    </source>
</evidence>
<keyword evidence="6" id="KW-0597">Phosphoprotein</keyword>
<keyword evidence="13" id="KW-0460">Magnesium</keyword>
<dbReference type="AlphaFoldDB" id="A0A835NL84"/>
<evidence type="ECO:0000256" key="7">
    <source>
        <dbReference type="ARBA" id="ARBA00022679"/>
    </source>
</evidence>
<dbReference type="EMBL" id="JADDUC010000120">
    <property type="protein sequence ID" value="KAG0118102.1"/>
    <property type="molecule type" value="Genomic_DNA"/>
</dbReference>
<dbReference type="EC" id="2.7.11.1" evidence="3"/>
<gene>
    <name evidence="22" type="ORF">IHE44_0003143</name>
    <name evidence="21" type="ORF">IHE44_001438</name>
</gene>
<dbReference type="InterPro" id="IPR008271">
    <property type="entry name" value="Ser/Thr_kinase_AS"/>
</dbReference>